<organism evidence="3 4">
    <name type="scientific">Clostridium boliviensis</name>
    <dbReference type="NCBI Taxonomy" id="318465"/>
    <lineage>
        <taxon>Bacteria</taxon>
        <taxon>Bacillati</taxon>
        <taxon>Bacillota</taxon>
        <taxon>Clostridia</taxon>
        <taxon>Eubacteriales</taxon>
        <taxon>Clostridiaceae</taxon>
        <taxon>Clostridium</taxon>
    </lineage>
</organism>
<gene>
    <name evidence="3" type="ORF">RZO55_14805</name>
</gene>
<feature type="domain" description="Recombinase" evidence="2">
    <location>
        <begin position="191"/>
        <end position="333"/>
    </location>
</feature>
<evidence type="ECO:0000313" key="4">
    <source>
        <dbReference type="Proteomes" id="UP001276854"/>
    </source>
</evidence>
<sequence length="542" mass="62486">MQEVVSLARPNRNNRDIMAAAAGGADQGPIYNAAVYARLSIEDNGHGNDSIENQIELLKRYINEQEELKLSAVFYDNGMTGTNFCRPAFTAMLEEIKKGNVNCIVVKDLSRFGRNYMEAGTYLEKIFPFLGVRFISVNDHYDSISVTSNEALAVSLKNVYHHIYAKDISRKICTVFEAKKKQGQFLGRFAPYGYKKSEKDIHRLEIEEETAGVVRRIFQMRLKGTSAAAIARFLNDQGAASYHRLLYERGLIKGTRGEAKSVWSGGSVMGILRNPVYCGCMVERKSESAYYKGGQMIEIPRDEWNYIEDTQEAIIDQITFKKVQQLIENSRLAAVGRQKQTNDRERTENVLKGLLVCGYCKNNMIRDSGYYGRDGKLIRHRFYCSGKYRKNESCKSASKVEEDLLISVFYLIKAQSELLAGTFIRGNHKMREREEFQEENPELQMFLINKKERELYCDYKRRHLSETAYVTAQRELESRKRQLERPVIPDVTVTDSDLRGKIRDDKGKLLLSREHYLAFFHKIEVYNGWITVNYAFQDELIR</sequence>
<dbReference type="InterPro" id="IPR038109">
    <property type="entry name" value="DNA_bind_recomb_sf"/>
</dbReference>
<protein>
    <submittedName>
        <fullName evidence="3">Recombinase family protein</fullName>
    </submittedName>
</protein>
<evidence type="ECO:0000259" key="2">
    <source>
        <dbReference type="PROSITE" id="PS51737"/>
    </source>
</evidence>
<dbReference type="InterPro" id="IPR036162">
    <property type="entry name" value="Resolvase-like_N_sf"/>
</dbReference>
<proteinExistence type="predicted"/>
<comment type="caution">
    <text evidence="3">The sequence shown here is derived from an EMBL/GenBank/DDBJ whole genome shotgun (WGS) entry which is preliminary data.</text>
</comment>
<dbReference type="Pfam" id="PF00239">
    <property type="entry name" value="Resolvase"/>
    <property type="match status" value="1"/>
</dbReference>
<dbReference type="Pfam" id="PF07508">
    <property type="entry name" value="Recombinase"/>
    <property type="match status" value="1"/>
</dbReference>
<dbReference type="InterPro" id="IPR006119">
    <property type="entry name" value="Resolv_N"/>
</dbReference>
<evidence type="ECO:0000259" key="1">
    <source>
        <dbReference type="PROSITE" id="PS51736"/>
    </source>
</evidence>
<dbReference type="RefSeq" id="WP_318065051.1">
    <property type="nucleotide sequence ID" value="NZ_JAWONS010000240.1"/>
</dbReference>
<dbReference type="Pfam" id="PF13408">
    <property type="entry name" value="Zn_ribbon_recom"/>
    <property type="match status" value="1"/>
</dbReference>
<dbReference type="PROSITE" id="PS51737">
    <property type="entry name" value="RECOMBINASE_DNA_BIND"/>
    <property type="match status" value="1"/>
</dbReference>
<keyword evidence="4" id="KW-1185">Reference proteome</keyword>
<dbReference type="EMBL" id="JAWONS010000240">
    <property type="protein sequence ID" value="MDW2798845.1"/>
    <property type="molecule type" value="Genomic_DNA"/>
</dbReference>
<dbReference type="PROSITE" id="PS51736">
    <property type="entry name" value="RECOMBINASES_3"/>
    <property type="match status" value="1"/>
</dbReference>
<dbReference type="Proteomes" id="UP001276854">
    <property type="component" value="Unassembled WGS sequence"/>
</dbReference>
<reference evidence="3 4" key="1">
    <citation type="submission" date="2023-10" db="EMBL/GenBank/DDBJ databases">
        <title>A novel Glycoside Hydrolase 43-Like Enzyme from Clostrdium boliviensis is an Endo-xylanase, and a Candidate for Xylooligosaccharides Production from Different Xylan Substrates.</title>
        <authorList>
            <person name="Alvarez M.T."/>
            <person name="Rocabado-Villegas L.R."/>
            <person name="Salas-Veizaga D.M."/>
            <person name="Linares-Pasten J.A."/>
            <person name="Gudmundsdottir E.E."/>
            <person name="Hreggvidsson G.O."/>
            <person name="Adlercreutz P."/>
            <person name="Nordberg Karlsson E."/>
        </authorList>
    </citation>
    <scope>NUCLEOTIDE SEQUENCE [LARGE SCALE GENOMIC DNA]</scope>
    <source>
        <strain evidence="3 4">E-1</strain>
    </source>
</reference>
<dbReference type="SMART" id="SM00857">
    <property type="entry name" value="Resolvase"/>
    <property type="match status" value="1"/>
</dbReference>
<feature type="domain" description="Resolvase/invertase-type recombinase catalytic" evidence="1">
    <location>
        <begin position="32"/>
        <end position="183"/>
    </location>
</feature>
<dbReference type="InterPro" id="IPR050639">
    <property type="entry name" value="SSR_resolvase"/>
</dbReference>
<dbReference type="Gene3D" id="3.90.1750.20">
    <property type="entry name" value="Putative Large Serine Recombinase, Chain B, Domain 2"/>
    <property type="match status" value="1"/>
</dbReference>
<accession>A0ABU4GMJ5</accession>
<dbReference type="InterPro" id="IPR011109">
    <property type="entry name" value="DNA_bind_recombinase_dom"/>
</dbReference>
<name>A0ABU4GMJ5_9CLOT</name>
<dbReference type="SUPFAM" id="SSF53041">
    <property type="entry name" value="Resolvase-like"/>
    <property type="match status" value="1"/>
</dbReference>
<dbReference type="InterPro" id="IPR025827">
    <property type="entry name" value="Zn_ribbon_recom_dom"/>
</dbReference>
<evidence type="ECO:0000313" key="3">
    <source>
        <dbReference type="EMBL" id="MDW2798845.1"/>
    </source>
</evidence>
<dbReference type="PANTHER" id="PTHR30461:SF23">
    <property type="entry name" value="DNA RECOMBINASE-RELATED"/>
    <property type="match status" value="1"/>
</dbReference>
<dbReference type="PANTHER" id="PTHR30461">
    <property type="entry name" value="DNA-INVERTASE FROM LAMBDOID PROPHAGE"/>
    <property type="match status" value="1"/>
</dbReference>
<dbReference type="Gene3D" id="3.40.50.1390">
    <property type="entry name" value="Resolvase, N-terminal catalytic domain"/>
    <property type="match status" value="1"/>
</dbReference>